<accession>A0A8W8IXT4</accession>
<dbReference type="PANTHER" id="PTHR46481">
    <property type="entry name" value="ZINC FINGER BED DOMAIN-CONTAINING PROTEIN 4"/>
    <property type="match status" value="1"/>
</dbReference>
<proteinExistence type="predicted"/>
<evidence type="ECO:0000256" key="2">
    <source>
        <dbReference type="ARBA" id="ARBA00022723"/>
    </source>
</evidence>
<dbReference type="InterPro" id="IPR052035">
    <property type="entry name" value="ZnF_BED_domain_contain"/>
</dbReference>
<evidence type="ECO:0000256" key="5">
    <source>
        <dbReference type="ARBA" id="ARBA00023242"/>
    </source>
</evidence>
<keyword evidence="4" id="KW-0862">Zinc</keyword>
<evidence type="ECO:0008006" key="9">
    <source>
        <dbReference type="Google" id="ProtNLM"/>
    </source>
</evidence>
<evidence type="ECO:0000256" key="6">
    <source>
        <dbReference type="SAM" id="MobiDB-lite"/>
    </source>
</evidence>
<evidence type="ECO:0000256" key="1">
    <source>
        <dbReference type="ARBA" id="ARBA00004123"/>
    </source>
</evidence>
<dbReference type="EnsemblMetazoa" id="G16146.1">
    <property type="protein sequence ID" value="G16146.1:cds"/>
    <property type="gene ID" value="G16146"/>
</dbReference>
<name>A0A8W8IXT4_MAGGI</name>
<reference evidence="7" key="1">
    <citation type="submission" date="2022-08" db="UniProtKB">
        <authorList>
            <consortium name="EnsemblMetazoa"/>
        </authorList>
    </citation>
    <scope>IDENTIFICATION</scope>
    <source>
        <strain evidence="7">05x7-T-G4-1.051#20</strain>
    </source>
</reference>
<comment type="subcellular location">
    <subcellularLocation>
        <location evidence="1">Nucleus</location>
    </subcellularLocation>
</comment>
<dbReference type="PANTHER" id="PTHR46481:SF10">
    <property type="entry name" value="ZINC FINGER BED DOMAIN-CONTAINING PROTEIN 39"/>
    <property type="match status" value="1"/>
</dbReference>
<dbReference type="GO" id="GO:0005634">
    <property type="term" value="C:nucleus"/>
    <property type="evidence" value="ECO:0007669"/>
    <property type="project" value="UniProtKB-SubCell"/>
</dbReference>
<dbReference type="InterPro" id="IPR012337">
    <property type="entry name" value="RNaseH-like_sf"/>
</dbReference>
<keyword evidence="8" id="KW-1185">Reference proteome</keyword>
<dbReference type="GO" id="GO:0008270">
    <property type="term" value="F:zinc ion binding"/>
    <property type="evidence" value="ECO:0007669"/>
    <property type="project" value="UniProtKB-KW"/>
</dbReference>
<feature type="region of interest" description="Disordered" evidence="6">
    <location>
        <begin position="384"/>
        <end position="424"/>
    </location>
</feature>
<dbReference type="SUPFAM" id="SSF53098">
    <property type="entry name" value="Ribonuclease H-like"/>
    <property type="match status" value="1"/>
</dbReference>
<dbReference type="SUPFAM" id="SSF140996">
    <property type="entry name" value="Hermes dimerisation domain"/>
    <property type="match status" value="1"/>
</dbReference>
<evidence type="ECO:0000256" key="3">
    <source>
        <dbReference type="ARBA" id="ARBA00022771"/>
    </source>
</evidence>
<keyword evidence="2" id="KW-0479">Metal-binding</keyword>
<evidence type="ECO:0000313" key="8">
    <source>
        <dbReference type="Proteomes" id="UP000005408"/>
    </source>
</evidence>
<dbReference type="AlphaFoldDB" id="A0A8W8IXT4"/>
<organism evidence="7 8">
    <name type="scientific">Magallana gigas</name>
    <name type="common">Pacific oyster</name>
    <name type="synonym">Crassostrea gigas</name>
    <dbReference type="NCBI Taxonomy" id="29159"/>
    <lineage>
        <taxon>Eukaryota</taxon>
        <taxon>Metazoa</taxon>
        <taxon>Spiralia</taxon>
        <taxon>Lophotrochozoa</taxon>
        <taxon>Mollusca</taxon>
        <taxon>Bivalvia</taxon>
        <taxon>Autobranchia</taxon>
        <taxon>Pteriomorphia</taxon>
        <taxon>Ostreida</taxon>
        <taxon>Ostreoidea</taxon>
        <taxon>Ostreidae</taxon>
        <taxon>Magallana</taxon>
    </lineage>
</organism>
<keyword evidence="5" id="KW-0539">Nucleus</keyword>
<sequence length="482" mass="55066">MFVAGDLLPLSIVESKHFLKLTHDLDPKFQVPSRKHLSTKLLQEKAREIQSLLKEQLNNAEHICLTVDLWSNRSMKGFLGITAHFILGWELKSAMIACRRFKGRHTGENILHEYEEIISNFDINKNIFCIISDNATNMVKAFNFGVPGFASSVVKDNEEELFTDSDVEDTGDEEEHPFPSHKRCYAHCLQLVIKDAFDKSDNSLRKIIVKVSKLVSHVRKSIHASELLEEEKRVQASNATRWNSQLHMIQSVLNIPEQKMEKIDCPGISSYDRKVLLEVTKILKPFEDATLLLQREKSVSGSMTISITFGLKKHLDAIKCDYSSKFLSVLKSSLNSRLSHFETDETYQLASMLDPRFKLLWAAQENTDGLVSLLQKNASSCDASISDGEDSDTSPPNKKHKSDDFFNFLPKSTPKRQRHTSERSQLVQRYLDEPTLESSADPLLFWKTNEHFNRKLFTVTKCMQIESGKMFSHLENEHGCRA</sequence>
<protein>
    <recommendedName>
        <fullName evidence="9">Zinc finger BED domain-containing protein 4</fullName>
    </recommendedName>
</protein>
<keyword evidence="3" id="KW-0863">Zinc-finger</keyword>
<evidence type="ECO:0000256" key="4">
    <source>
        <dbReference type="ARBA" id="ARBA00022833"/>
    </source>
</evidence>
<evidence type="ECO:0000313" key="7">
    <source>
        <dbReference type="EnsemblMetazoa" id="G16146.1:cds"/>
    </source>
</evidence>
<dbReference type="Proteomes" id="UP000005408">
    <property type="component" value="Unassembled WGS sequence"/>
</dbReference>